<gene>
    <name evidence="1" type="ORF">MONAX_5E014397</name>
</gene>
<evidence type="ECO:0000313" key="2">
    <source>
        <dbReference type="Proteomes" id="UP000335636"/>
    </source>
</evidence>
<reference evidence="1" key="1">
    <citation type="submission" date="2019-04" db="EMBL/GenBank/DDBJ databases">
        <authorList>
            <person name="Alioto T."/>
            <person name="Alioto T."/>
        </authorList>
    </citation>
    <scope>NUCLEOTIDE SEQUENCE [LARGE SCALE GENOMIC DNA]</scope>
</reference>
<dbReference type="EMBL" id="CABDUW010002431">
    <property type="protein sequence ID" value="VTJ86798.1"/>
    <property type="molecule type" value="Genomic_DNA"/>
</dbReference>
<comment type="caution">
    <text evidence="1">The sequence shown here is derived from an EMBL/GenBank/DDBJ whole genome shotgun (WGS) entry which is preliminary data.</text>
</comment>
<proteinExistence type="predicted"/>
<evidence type="ECO:0000313" key="1">
    <source>
        <dbReference type="EMBL" id="VTJ86798.1"/>
    </source>
</evidence>
<dbReference type="AlphaFoldDB" id="A0A5E4CY64"/>
<dbReference type="Proteomes" id="UP000335636">
    <property type="component" value="Unassembled WGS sequence"/>
</dbReference>
<sequence>YSDPNCLKTHENAAQLSCLPQSASKMRALLNGGLALPDSDPALPTVSPILRAMKMLPTFPARKNLCVMGWSPLMKDAG</sequence>
<accession>A0A5E4CY64</accession>
<feature type="non-terminal residue" evidence="1">
    <location>
        <position position="1"/>
    </location>
</feature>
<feature type="non-terminal residue" evidence="1">
    <location>
        <position position="78"/>
    </location>
</feature>
<keyword evidence="2" id="KW-1185">Reference proteome</keyword>
<organism evidence="1 2">
    <name type="scientific">Marmota monax</name>
    <name type="common">Woodchuck</name>
    <dbReference type="NCBI Taxonomy" id="9995"/>
    <lineage>
        <taxon>Eukaryota</taxon>
        <taxon>Metazoa</taxon>
        <taxon>Chordata</taxon>
        <taxon>Craniata</taxon>
        <taxon>Vertebrata</taxon>
        <taxon>Euteleostomi</taxon>
        <taxon>Mammalia</taxon>
        <taxon>Eutheria</taxon>
        <taxon>Euarchontoglires</taxon>
        <taxon>Glires</taxon>
        <taxon>Rodentia</taxon>
        <taxon>Sciuromorpha</taxon>
        <taxon>Sciuridae</taxon>
        <taxon>Xerinae</taxon>
        <taxon>Marmotini</taxon>
        <taxon>Marmota</taxon>
    </lineage>
</organism>
<protein>
    <submittedName>
        <fullName evidence="1">Uncharacterized protein</fullName>
    </submittedName>
</protein>
<name>A0A5E4CY64_MARMO</name>